<dbReference type="EMBL" id="JBHUIR010000054">
    <property type="protein sequence ID" value="MFD2260780.1"/>
    <property type="molecule type" value="Genomic_DNA"/>
</dbReference>
<evidence type="ECO:0000256" key="8">
    <source>
        <dbReference type="HAMAP-Rule" id="MF_00223"/>
    </source>
</evidence>
<protein>
    <recommendedName>
        <fullName evidence="8">GTP cyclohydrolase 1</fullName>
        <ecNumber evidence="8">3.5.4.16</ecNumber>
    </recommendedName>
    <alternativeName>
        <fullName evidence="8">GTP cyclohydrolase I</fullName>
        <shortName evidence="8">GTP-CH-I</shortName>
    </alternativeName>
</protein>
<evidence type="ECO:0000259" key="10">
    <source>
        <dbReference type="Pfam" id="PF01227"/>
    </source>
</evidence>
<feature type="binding site" evidence="8">
    <location>
        <position position="111"/>
    </location>
    <ligand>
        <name>Zn(2+)</name>
        <dbReference type="ChEBI" id="CHEBI:29105"/>
    </ligand>
</feature>
<organism evidence="11 12">
    <name type="scientific">Chelativorans composti</name>
    <dbReference type="NCBI Taxonomy" id="768533"/>
    <lineage>
        <taxon>Bacteria</taxon>
        <taxon>Pseudomonadati</taxon>
        <taxon>Pseudomonadota</taxon>
        <taxon>Alphaproteobacteria</taxon>
        <taxon>Hyphomicrobiales</taxon>
        <taxon>Phyllobacteriaceae</taxon>
        <taxon>Chelativorans</taxon>
    </lineage>
</organism>
<dbReference type="HAMAP" id="MF_00223">
    <property type="entry name" value="FolE"/>
    <property type="match status" value="1"/>
</dbReference>
<keyword evidence="8" id="KW-0862">Zinc</keyword>
<name>A0ABW5DJ75_9HYPH</name>
<feature type="region of interest" description="Disordered" evidence="9">
    <location>
        <begin position="1"/>
        <end position="36"/>
    </location>
</feature>
<feature type="binding site" evidence="8">
    <location>
        <position position="179"/>
    </location>
    <ligand>
        <name>Zn(2+)</name>
        <dbReference type="ChEBI" id="CHEBI:29105"/>
    </ligand>
</feature>
<dbReference type="SUPFAM" id="SSF55620">
    <property type="entry name" value="Tetrahydrobiopterin biosynthesis enzymes-like"/>
    <property type="match status" value="1"/>
</dbReference>
<accession>A0ABW5DJ75</accession>
<dbReference type="NCBIfam" id="NF006825">
    <property type="entry name" value="PRK09347.1-2"/>
    <property type="match status" value="1"/>
</dbReference>
<comment type="pathway">
    <text evidence="2 8">Cofactor biosynthesis; 7,8-dihydroneopterin triphosphate biosynthesis; 7,8-dihydroneopterin triphosphate from GTP: step 1/1.</text>
</comment>
<dbReference type="PANTHER" id="PTHR11109:SF7">
    <property type="entry name" value="GTP CYCLOHYDROLASE 1"/>
    <property type="match status" value="1"/>
</dbReference>
<keyword evidence="7 8" id="KW-0342">GTP-binding</keyword>
<evidence type="ECO:0000313" key="11">
    <source>
        <dbReference type="EMBL" id="MFD2260780.1"/>
    </source>
</evidence>
<evidence type="ECO:0000256" key="1">
    <source>
        <dbReference type="ARBA" id="ARBA00001052"/>
    </source>
</evidence>
<evidence type="ECO:0000256" key="7">
    <source>
        <dbReference type="ARBA" id="ARBA00023134"/>
    </source>
</evidence>
<keyword evidence="5 8" id="KW-0554">One-carbon metabolism</keyword>
<dbReference type="PANTHER" id="PTHR11109">
    <property type="entry name" value="GTP CYCLOHYDROLASE I"/>
    <property type="match status" value="1"/>
</dbReference>
<dbReference type="PROSITE" id="PS00859">
    <property type="entry name" value="GTP_CYCLOHYDROL_1_1"/>
    <property type="match status" value="1"/>
</dbReference>
<feature type="domain" description="GTP cyclohydrolase I" evidence="10">
    <location>
        <begin position="38"/>
        <end position="215"/>
    </location>
</feature>
<dbReference type="Gene3D" id="3.30.1130.10">
    <property type="match status" value="1"/>
</dbReference>
<proteinExistence type="inferred from homology"/>
<evidence type="ECO:0000256" key="6">
    <source>
        <dbReference type="ARBA" id="ARBA00022801"/>
    </source>
</evidence>
<evidence type="ECO:0000256" key="5">
    <source>
        <dbReference type="ARBA" id="ARBA00022563"/>
    </source>
</evidence>
<keyword evidence="6 8" id="KW-0378">Hydrolase</keyword>
<comment type="subunit">
    <text evidence="8">Homopolymer.</text>
</comment>
<keyword evidence="8" id="KW-0479">Metal-binding</keyword>
<dbReference type="GO" id="GO:0003934">
    <property type="term" value="F:GTP cyclohydrolase I activity"/>
    <property type="evidence" value="ECO:0007669"/>
    <property type="project" value="UniProtKB-EC"/>
</dbReference>
<dbReference type="Pfam" id="PF01227">
    <property type="entry name" value="GTP_cyclohydroI"/>
    <property type="match status" value="1"/>
</dbReference>
<dbReference type="InterPro" id="IPR043134">
    <property type="entry name" value="GTP-CH-I_N"/>
</dbReference>
<sequence>MDAIIKNFPPRPDNPTSQEQPAAPGTPEDNRPSREEVEAAVRTLLRWIGDDPDREGLRDTPMRVAKAYEEIFGGYRLDPVEELGRTFEEVAGYDDLVLIKDIPFHSHCEHHMVPIIGKAHVAYLPDGKVVGLSKIARVVDIFARRLQTQEALTAQIAQTIQNTLQPLGVAVMIEAEHMCMSMRGIRKQGSTTITTAFTKAFKMNTEEQARFLNLIQNGRQTTK</sequence>
<evidence type="ECO:0000256" key="3">
    <source>
        <dbReference type="ARBA" id="ARBA00008085"/>
    </source>
</evidence>
<evidence type="ECO:0000256" key="4">
    <source>
        <dbReference type="ARBA" id="ARBA00011857"/>
    </source>
</evidence>
<evidence type="ECO:0000256" key="2">
    <source>
        <dbReference type="ARBA" id="ARBA00005080"/>
    </source>
</evidence>
<keyword evidence="8" id="KW-0547">Nucleotide-binding</keyword>
<dbReference type="Proteomes" id="UP001597373">
    <property type="component" value="Unassembled WGS sequence"/>
</dbReference>
<evidence type="ECO:0000313" key="12">
    <source>
        <dbReference type="Proteomes" id="UP001597373"/>
    </source>
</evidence>
<dbReference type="InterPro" id="IPR020602">
    <property type="entry name" value="GTP_CycHdrlase_I_dom"/>
</dbReference>
<keyword evidence="12" id="KW-1185">Reference proteome</keyword>
<dbReference type="NCBIfam" id="TIGR00063">
    <property type="entry name" value="folE"/>
    <property type="match status" value="1"/>
</dbReference>
<comment type="catalytic activity">
    <reaction evidence="1 8">
        <text>GTP + H2O = 7,8-dihydroneopterin 3'-triphosphate + formate + H(+)</text>
        <dbReference type="Rhea" id="RHEA:17473"/>
        <dbReference type="ChEBI" id="CHEBI:15377"/>
        <dbReference type="ChEBI" id="CHEBI:15378"/>
        <dbReference type="ChEBI" id="CHEBI:15740"/>
        <dbReference type="ChEBI" id="CHEBI:37565"/>
        <dbReference type="ChEBI" id="CHEBI:58462"/>
        <dbReference type="EC" id="3.5.4.16"/>
    </reaction>
</comment>
<dbReference type="InterPro" id="IPR018234">
    <property type="entry name" value="GTP_CycHdrlase_I_CS"/>
</dbReference>
<dbReference type="RefSeq" id="WP_345098057.1">
    <property type="nucleotide sequence ID" value="NZ_BAABGS010000012.1"/>
</dbReference>
<dbReference type="InterPro" id="IPR001474">
    <property type="entry name" value="GTP_CycHdrlase_I"/>
</dbReference>
<comment type="caution">
    <text evidence="11">The sequence shown here is derived from an EMBL/GenBank/DDBJ whole genome shotgun (WGS) entry which is preliminary data.</text>
</comment>
<dbReference type="EC" id="3.5.4.16" evidence="8"/>
<gene>
    <name evidence="8 11" type="primary">folE</name>
    <name evidence="11" type="ORF">ACFSMZ_13565</name>
</gene>
<evidence type="ECO:0000256" key="9">
    <source>
        <dbReference type="SAM" id="MobiDB-lite"/>
    </source>
</evidence>
<reference evidence="12" key="1">
    <citation type="journal article" date="2019" name="Int. J. Syst. Evol. Microbiol.">
        <title>The Global Catalogue of Microorganisms (GCM) 10K type strain sequencing project: providing services to taxonomists for standard genome sequencing and annotation.</title>
        <authorList>
            <consortium name="The Broad Institute Genomics Platform"/>
            <consortium name="The Broad Institute Genome Sequencing Center for Infectious Disease"/>
            <person name="Wu L."/>
            <person name="Ma J."/>
        </authorList>
    </citation>
    <scope>NUCLEOTIDE SEQUENCE [LARGE SCALE GENOMIC DNA]</scope>
    <source>
        <strain evidence="12">KCTC 23707</strain>
    </source>
</reference>
<comment type="similarity">
    <text evidence="3 8">Belongs to the GTP cyclohydrolase I family.</text>
</comment>
<dbReference type="NCBIfam" id="NF006826">
    <property type="entry name" value="PRK09347.1-3"/>
    <property type="match status" value="1"/>
</dbReference>
<feature type="binding site" evidence="8">
    <location>
        <position position="108"/>
    </location>
    <ligand>
        <name>Zn(2+)</name>
        <dbReference type="ChEBI" id="CHEBI:29105"/>
    </ligand>
</feature>
<dbReference type="Gene3D" id="1.10.286.10">
    <property type="match status" value="1"/>
</dbReference>
<dbReference type="PROSITE" id="PS00860">
    <property type="entry name" value="GTP_CYCLOHYDROL_1_2"/>
    <property type="match status" value="1"/>
</dbReference>
<comment type="subunit">
    <text evidence="4">Toroid-shaped homodecamer, composed of two pentamers of five dimers.</text>
</comment>
<dbReference type="InterPro" id="IPR043133">
    <property type="entry name" value="GTP-CH-I_C/QueF"/>
</dbReference>